<evidence type="ECO:0000313" key="2">
    <source>
        <dbReference type="Proteomes" id="UP000287651"/>
    </source>
</evidence>
<dbReference type="PANTHER" id="PTHR33223">
    <property type="entry name" value="CCHC-TYPE DOMAIN-CONTAINING PROTEIN"/>
    <property type="match status" value="1"/>
</dbReference>
<dbReference type="EMBL" id="AMZH03008463">
    <property type="protein sequence ID" value="RRT58899.1"/>
    <property type="molecule type" value="Genomic_DNA"/>
</dbReference>
<protein>
    <recommendedName>
        <fullName evidence="3">Retrotransposon gag domain-containing protein</fullName>
    </recommendedName>
</protein>
<organism evidence="1 2">
    <name type="scientific">Ensete ventricosum</name>
    <name type="common">Abyssinian banana</name>
    <name type="synonym">Musa ensete</name>
    <dbReference type="NCBI Taxonomy" id="4639"/>
    <lineage>
        <taxon>Eukaryota</taxon>
        <taxon>Viridiplantae</taxon>
        <taxon>Streptophyta</taxon>
        <taxon>Embryophyta</taxon>
        <taxon>Tracheophyta</taxon>
        <taxon>Spermatophyta</taxon>
        <taxon>Magnoliopsida</taxon>
        <taxon>Liliopsida</taxon>
        <taxon>Zingiberales</taxon>
        <taxon>Musaceae</taxon>
        <taxon>Ensete</taxon>
    </lineage>
</organism>
<dbReference type="AlphaFoldDB" id="A0A426Z4J4"/>
<dbReference type="Proteomes" id="UP000287651">
    <property type="component" value="Unassembled WGS sequence"/>
</dbReference>
<dbReference type="PANTHER" id="PTHR33223:SF10">
    <property type="entry name" value="AMINOTRANSFERASE-LIKE PLANT MOBILE DOMAIN-CONTAINING PROTEIN"/>
    <property type="match status" value="1"/>
</dbReference>
<name>A0A426Z4J4_ENSVE</name>
<gene>
    <name evidence="1" type="ORF">B296_00010981</name>
</gene>
<proteinExistence type="predicted"/>
<evidence type="ECO:0008006" key="3">
    <source>
        <dbReference type="Google" id="ProtNLM"/>
    </source>
</evidence>
<evidence type="ECO:0000313" key="1">
    <source>
        <dbReference type="EMBL" id="RRT58899.1"/>
    </source>
</evidence>
<accession>A0A426Z4J4</accession>
<reference evidence="1 2" key="1">
    <citation type="journal article" date="2014" name="Agronomy (Basel)">
        <title>A Draft Genome Sequence for Ensete ventricosum, the Drought-Tolerant Tree Against Hunger.</title>
        <authorList>
            <person name="Harrison J."/>
            <person name="Moore K.A."/>
            <person name="Paszkiewicz K."/>
            <person name="Jones T."/>
            <person name="Grant M."/>
            <person name="Ambacheew D."/>
            <person name="Muzemil S."/>
            <person name="Studholme D.J."/>
        </authorList>
    </citation>
    <scope>NUCLEOTIDE SEQUENCE [LARGE SCALE GENOMIC DNA]</scope>
</reference>
<comment type="caution">
    <text evidence="1">The sequence shown here is derived from an EMBL/GenBank/DDBJ whole genome shotgun (WGS) entry which is preliminary data.</text>
</comment>
<sequence length="191" mass="22303">MTLYGTLDAIMCRPFPMTLRGIVRGWYDWLPPSFIHSFDQLAREFDANFLSNAQPKPTAASLLGMSEQTVPRSPNISLNSTRTEIFLQIREKGLLKAPNLMRYRDEDWDHRRYYHFHSNYGHDTEEWYDLKNQIKDLICRDHLDQYIWKPRKPSLYPKGPVERQVDFIVGGPTTGGVSSLARKAYARTKVH</sequence>